<dbReference type="OrthoDB" id="10063284at2759"/>
<dbReference type="PANTHER" id="PTHR45749">
    <property type="match status" value="1"/>
</dbReference>
<feature type="compositionally biased region" description="Basic and acidic residues" evidence="1">
    <location>
        <begin position="46"/>
        <end position="57"/>
    </location>
</feature>
<feature type="compositionally biased region" description="Pro residues" evidence="1">
    <location>
        <begin position="23"/>
        <end position="34"/>
    </location>
</feature>
<reference evidence="3" key="1">
    <citation type="submission" date="2022-01" db="EMBL/GenBank/DDBJ databases">
        <authorList>
            <person name="King R."/>
        </authorList>
    </citation>
    <scope>NUCLEOTIDE SEQUENCE</scope>
</reference>
<sequence>MEALNLNNASISSTLPNANLHLPPLPPTPDPMQPPLNLTRAVGKKPSRENETSESEKRKKVASSSEDEMSCSNHEESSSSQKDNVEYNVEKPREKQMFAKEVGDGKPDFSWSECCGKLKFLLDLFLPLRELASKISNDTIVDHYLMNIKIDDLTTTLKEACDELLVSCQGYFFASDLESQHSKIDDESANGNLVAHDPGIRQIIENEAQRKFLIGLGPILSSFPVHNEENKFICRWSKKFPLLEYSTIKDAAFCFICSLFPKGIGREKAESAWTSKGISSEETAARQGSAFRGNETDDENFSQIVRLMSRHDYMLKKCLDNRKLRPYHTTYMSSKSQNGFFELLGDGVRKSIVNEIQTAPFITVMADHTPDIPHEDMISVVIRFVDDQGCPRERLISTGHGTASDILRILNLKNIDLFNLSLQSYDFASAMSGKFIGS</sequence>
<dbReference type="PANTHER" id="PTHR45749:SF21">
    <property type="entry name" value="DUF4371 DOMAIN-CONTAINING PROTEIN"/>
    <property type="match status" value="1"/>
</dbReference>
<feature type="domain" description="DUF4371" evidence="2">
    <location>
        <begin position="273"/>
        <end position="437"/>
    </location>
</feature>
<feature type="compositionally biased region" description="Polar residues" evidence="1">
    <location>
        <begin position="1"/>
        <end position="14"/>
    </location>
</feature>
<feature type="region of interest" description="Disordered" evidence="1">
    <location>
        <begin position="1"/>
        <end position="86"/>
    </location>
</feature>
<dbReference type="Proteomes" id="UP001153737">
    <property type="component" value="Chromosome 10"/>
</dbReference>
<accession>A0A9N9S8T4</accession>
<organism evidence="3 4">
    <name type="scientific">Phaedon cochleariae</name>
    <name type="common">Mustard beetle</name>
    <dbReference type="NCBI Taxonomy" id="80249"/>
    <lineage>
        <taxon>Eukaryota</taxon>
        <taxon>Metazoa</taxon>
        <taxon>Ecdysozoa</taxon>
        <taxon>Arthropoda</taxon>
        <taxon>Hexapoda</taxon>
        <taxon>Insecta</taxon>
        <taxon>Pterygota</taxon>
        <taxon>Neoptera</taxon>
        <taxon>Endopterygota</taxon>
        <taxon>Coleoptera</taxon>
        <taxon>Polyphaga</taxon>
        <taxon>Cucujiformia</taxon>
        <taxon>Chrysomeloidea</taxon>
        <taxon>Chrysomelidae</taxon>
        <taxon>Chrysomelinae</taxon>
        <taxon>Chrysomelini</taxon>
        <taxon>Phaedon</taxon>
    </lineage>
</organism>
<gene>
    <name evidence="3" type="ORF">PHAECO_LOCUS1688</name>
</gene>
<dbReference type="InterPro" id="IPR025398">
    <property type="entry name" value="DUF4371"/>
</dbReference>
<protein>
    <recommendedName>
        <fullName evidence="2">DUF4371 domain-containing protein</fullName>
    </recommendedName>
</protein>
<keyword evidence="4" id="KW-1185">Reference proteome</keyword>
<proteinExistence type="predicted"/>
<feature type="compositionally biased region" description="Basic and acidic residues" evidence="1">
    <location>
        <begin position="73"/>
        <end position="86"/>
    </location>
</feature>
<dbReference type="Pfam" id="PF14291">
    <property type="entry name" value="DUF4371"/>
    <property type="match status" value="1"/>
</dbReference>
<reference evidence="3" key="2">
    <citation type="submission" date="2022-10" db="EMBL/GenBank/DDBJ databases">
        <authorList>
            <consortium name="ENA_rothamsted_submissions"/>
            <consortium name="culmorum"/>
            <person name="King R."/>
        </authorList>
    </citation>
    <scope>NUCLEOTIDE SEQUENCE</scope>
</reference>
<evidence type="ECO:0000313" key="4">
    <source>
        <dbReference type="Proteomes" id="UP001153737"/>
    </source>
</evidence>
<feature type="region of interest" description="Disordered" evidence="1">
    <location>
        <begin position="275"/>
        <end position="295"/>
    </location>
</feature>
<name>A0A9N9S8T4_PHACE</name>
<evidence type="ECO:0000259" key="2">
    <source>
        <dbReference type="Pfam" id="PF14291"/>
    </source>
</evidence>
<evidence type="ECO:0000313" key="3">
    <source>
        <dbReference type="EMBL" id="CAG9814183.1"/>
    </source>
</evidence>
<evidence type="ECO:0000256" key="1">
    <source>
        <dbReference type="SAM" id="MobiDB-lite"/>
    </source>
</evidence>
<dbReference type="AlphaFoldDB" id="A0A9N9S8T4"/>
<dbReference type="EMBL" id="OU896716">
    <property type="protein sequence ID" value="CAG9814183.1"/>
    <property type="molecule type" value="Genomic_DNA"/>
</dbReference>